<evidence type="ECO:0000256" key="6">
    <source>
        <dbReference type="SAM" id="Phobius"/>
    </source>
</evidence>
<keyword evidence="11" id="KW-1185">Reference proteome</keyword>
<evidence type="ECO:0000313" key="7">
    <source>
        <dbReference type="EMBL" id="GFT09703.1"/>
    </source>
</evidence>
<dbReference type="GO" id="GO:0016020">
    <property type="term" value="C:membrane"/>
    <property type="evidence" value="ECO:0007669"/>
    <property type="project" value="UniProtKB-SubCell"/>
</dbReference>
<dbReference type="GO" id="GO:0038023">
    <property type="term" value="F:signaling receptor activity"/>
    <property type="evidence" value="ECO:0007669"/>
    <property type="project" value="UniProtKB-ARBA"/>
</dbReference>
<dbReference type="Proteomes" id="UP000887013">
    <property type="component" value="Unassembled WGS sequence"/>
</dbReference>
<sequence length="395" mass="45502">MLPYAENKRRMIMGSEGKKLPNSLKNYFSTISFFFHVTGVDISPGTNLQSKHYRCIPKCSKYVFNCLLLLTLYVQFNWLLVLKEKRTEAALFLILLIQTTGHISVYRSRRQIALGLKNLSRIFDILHCNGNSRRLKILVWIYSIFFATILMSLIPSNFSFIDREEALKQCSESQLLLNMFDDPSRYCLVIRDFSKLMIPFVLGGLLEAFSVFYTFTCVCIFLLYKQLTTQLRNVKDFQECYRLLHAYEEIVNAIALLDDHLSYSAFVTFLSSMAGIFRVSYALIFAEESYSMTLIYSGISGIMYLNMFLSITLSASAVTEEGRIARDLIISLPRKFQPHYRELKMILGCNFKRDVVPTLWKMYTIEKSILISAFGTLLTYGILIATLGNVQIPKN</sequence>
<feature type="transmembrane region" description="Helical" evidence="6">
    <location>
        <begin position="62"/>
        <end position="81"/>
    </location>
</feature>
<keyword evidence="4 6" id="KW-0472">Membrane</keyword>
<dbReference type="EMBL" id="BMAW01008674">
    <property type="protein sequence ID" value="GFT09703.1"/>
    <property type="molecule type" value="Genomic_DNA"/>
</dbReference>
<keyword evidence="3 6" id="KW-1133">Transmembrane helix</keyword>
<feature type="transmembrane region" description="Helical" evidence="6">
    <location>
        <begin position="263"/>
        <end position="283"/>
    </location>
</feature>
<feature type="transmembrane region" description="Helical" evidence="6">
    <location>
        <begin position="198"/>
        <end position="224"/>
    </location>
</feature>
<feature type="transmembrane region" description="Helical" evidence="6">
    <location>
        <begin position="369"/>
        <end position="392"/>
    </location>
</feature>
<feature type="transmembrane region" description="Helical" evidence="6">
    <location>
        <begin position="137"/>
        <end position="154"/>
    </location>
</feature>
<dbReference type="PANTHER" id="PTHR21421:SF29">
    <property type="entry name" value="GUSTATORY RECEPTOR 5A FOR TREHALOSE-RELATED"/>
    <property type="match status" value="1"/>
</dbReference>
<dbReference type="OrthoDB" id="6421884at2759"/>
<comment type="caution">
    <text evidence="9">The sequence shown here is derived from an EMBL/GenBank/DDBJ whole genome shotgun (WGS) entry which is preliminary data.</text>
</comment>
<accession>A0A8X6TTY4</accession>
<dbReference type="EMBL" id="BMAW01066676">
    <property type="protein sequence ID" value="GFT55912.1"/>
    <property type="molecule type" value="Genomic_DNA"/>
</dbReference>
<evidence type="ECO:0000256" key="1">
    <source>
        <dbReference type="ARBA" id="ARBA00004141"/>
    </source>
</evidence>
<dbReference type="PANTHER" id="PTHR21421">
    <property type="entry name" value="GUSTATORY RECEPTOR"/>
    <property type="match status" value="1"/>
</dbReference>
<dbReference type="GO" id="GO:0007606">
    <property type="term" value="P:sensory perception of chemical stimulus"/>
    <property type="evidence" value="ECO:0007669"/>
    <property type="project" value="TreeGrafter"/>
</dbReference>
<reference evidence="9" key="1">
    <citation type="submission" date="2020-08" db="EMBL/GenBank/DDBJ databases">
        <title>Multicomponent nature underlies the extraordinary mechanical properties of spider dragline silk.</title>
        <authorList>
            <person name="Kono N."/>
            <person name="Nakamura H."/>
            <person name="Mori M."/>
            <person name="Yoshida Y."/>
            <person name="Ohtoshi R."/>
            <person name="Malay A.D."/>
            <person name="Moran D.A.P."/>
            <person name="Tomita M."/>
            <person name="Numata K."/>
            <person name="Arakawa K."/>
        </authorList>
    </citation>
    <scope>NUCLEOTIDE SEQUENCE</scope>
</reference>
<protein>
    <recommendedName>
        <fullName evidence="12">Gustatory receptor</fullName>
    </recommendedName>
</protein>
<evidence type="ECO:0008006" key="12">
    <source>
        <dbReference type="Google" id="ProtNLM"/>
    </source>
</evidence>
<dbReference type="AlphaFoldDB" id="A0A8X6TTY4"/>
<evidence type="ECO:0000256" key="3">
    <source>
        <dbReference type="ARBA" id="ARBA00022989"/>
    </source>
</evidence>
<keyword evidence="2 6" id="KW-0812">Transmembrane</keyword>
<evidence type="ECO:0000313" key="8">
    <source>
        <dbReference type="EMBL" id="GFT39076.1"/>
    </source>
</evidence>
<gene>
    <name evidence="9" type="primary">AVEN_89400_1</name>
    <name evidence="7" type="ORF">NPIL_30021</name>
    <name evidence="10" type="ORF">NPIL_495461</name>
    <name evidence="9" type="ORF">NPIL_665271</name>
    <name evidence="8" type="ORF">NPIL_97921</name>
</gene>
<evidence type="ECO:0000313" key="10">
    <source>
        <dbReference type="EMBL" id="GFU25633.1"/>
    </source>
</evidence>
<evidence type="ECO:0000256" key="4">
    <source>
        <dbReference type="ARBA" id="ARBA00023136"/>
    </source>
</evidence>
<evidence type="ECO:0000313" key="11">
    <source>
        <dbReference type="Proteomes" id="UP000887013"/>
    </source>
</evidence>
<dbReference type="GO" id="GO:0051606">
    <property type="term" value="P:detection of stimulus"/>
    <property type="evidence" value="ECO:0007669"/>
    <property type="project" value="UniProtKB-ARBA"/>
</dbReference>
<name>A0A8X6TTY4_NEPPI</name>
<organism evidence="9 11">
    <name type="scientific">Nephila pilipes</name>
    <name type="common">Giant wood spider</name>
    <name type="synonym">Nephila maculata</name>
    <dbReference type="NCBI Taxonomy" id="299642"/>
    <lineage>
        <taxon>Eukaryota</taxon>
        <taxon>Metazoa</taxon>
        <taxon>Ecdysozoa</taxon>
        <taxon>Arthropoda</taxon>
        <taxon>Chelicerata</taxon>
        <taxon>Arachnida</taxon>
        <taxon>Araneae</taxon>
        <taxon>Araneomorphae</taxon>
        <taxon>Entelegynae</taxon>
        <taxon>Araneoidea</taxon>
        <taxon>Nephilidae</taxon>
        <taxon>Nephila</taxon>
    </lineage>
</organism>
<feature type="transmembrane region" description="Helical" evidence="6">
    <location>
        <begin position="87"/>
        <end position="106"/>
    </location>
</feature>
<keyword evidence="5" id="KW-0675">Receptor</keyword>
<feature type="transmembrane region" description="Helical" evidence="6">
    <location>
        <begin position="295"/>
        <end position="318"/>
    </location>
</feature>
<proteinExistence type="predicted"/>
<evidence type="ECO:0000313" key="9">
    <source>
        <dbReference type="EMBL" id="GFT55912.1"/>
    </source>
</evidence>
<dbReference type="EMBL" id="BMAW01063191">
    <property type="protein sequence ID" value="GFT39076.1"/>
    <property type="molecule type" value="Genomic_DNA"/>
</dbReference>
<evidence type="ECO:0000256" key="5">
    <source>
        <dbReference type="ARBA" id="ARBA00023170"/>
    </source>
</evidence>
<dbReference type="EMBL" id="BMAW01081670">
    <property type="protein sequence ID" value="GFU25633.1"/>
    <property type="molecule type" value="Genomic_DNA"/>
</dbReference>
<evidence type="ECO:0000256" key="2">
    <source>
        <dbReference type="ARBA" id="ARBA00022692"/>
    </source>
</evidence>
<comment type="subcellular location">
    <subcellularLocation>
        <location evidence="1">Membrane</location>
        <topology evidence="1">Multi-pass membrane protein</topology>
    </subcellularLocation>
</comment>